<feature type="non-terminal residue" evidence="1">
    <location>
        <position position="1"/>
    </location>
</feature>
<reference evidence="1" key="1">
    <citation type="journal article" date="2019" name="Sci. Rep.">
        <title>Draft genome of Tanacetum cinerariifolium, the natural source of mosquito coil.</title>
        <authorList>
            <person name="Yamashiro T."/>
            <person name="Shiraishi A."/>
            <person name="Satake H."/>
            <person name="Nakayama K."/>
        </authorList>
    </citation>
    <scope>NUCLEOTIDE SEQUENCE</scope>
</reference>
<organism evidence="1">
    <name type="scientific">Tanacetum cinerariifolium</name>
    <name type="common">Dalmatian daisy</name>
    <name type="synonym">Chrysanthemum cinerariifolium</name>
    <dbReference type="NCBI Taxonomy" id="118510"/>
    <lineage>
        <taxon>Eukaryota</taxon>
        <taxon>Viridiplantae</taxon>
        <taxon>Streptophyta</taxon>
        <taxon>Embryophyta</taxon>
        <taxon>Tracheophyta</taxon>
        <taxon>Spermatophyta</taxon>
        <taxon>Magnoliopsida</taxon>
        <taxon>eudicotyledons</taxon>
        <taxon>Gunneridae</taxon>
        <taxon>Pentapetalae</taxon>
        <taxon>asterids</taxon>
        <taxon>campanulids</taxon>
        <taxon>Asterales</taxon>
        <taxon>Asteraceae</taxon>
        <taxon>Asteroideae</taxon>
        <taxon>Anthemideae</taxon>
        <taxon>Anthemidinae</taxon>
        <taxon>Tanacetum</taxon>
    </lineage>
</organism>
<comment type="caution">
    <text evidence="1">The sequence shown here is derived from an EMBL/GenBank/DDBJ whole genome shotgun (WGS) entry which is preliminary data.</text>
</comment>
<dbReference type="AlphaFoldDB" id="A0A699KRW9"/>
<proteinExistence type="predicted"/>
<gene>
    <name evidence="1" type="ORF">Tci_674615</name>
</gene>
<sequence length="94" mass="10710">IKEFQDAQMNIVNYKVAKLDADLLDMALHLKEKFYPHLFTTIFGRRWLLTHGLKLVVVKCLNSPEYLMALGSAISYAIKKGIQNPDENGSEVSR</sequence>
<accession>A0A699KRW9</accession>
<protein>
    <submittedName>
        <fullName evidence="1">Uncharacterized protein</fullName>
    </submittedName>
</protein>
<evidence type="ECO:0000313" key="1">
    <source>
        <dbReference type="EMBL" id="GFB02644.1"/>
    </source>
</evidence>
<name>A0A699KRW9_TANCI</name>
<dbReference type="EMBL" id="BKCJ010536269">
    <property type="protein sequence ID" value="GFB02644.1"/>
    <property type="molecule type" value="Genomic_DNA"/>
</dbReference>